<evidence type="ECO:0000313" key="1">
    <source>
        <dbReference type="EMBL" id="GAA4824302.1"/>
    </source>
</evidence>
<evidence type="ECO:0000313" key="2">
    <source>
        <dbReference type="Proteomes" id="UP001501265"/>
    </source>
</evidence>
<gene>
    <name evidence="1" type="ORF">GCM10023220_67620</name>
</gene>
<keyword evidence="2" id="KW-1185">Reference proteome</keyword>
<organism evidence="1 2">
    <name type="scientific">Streptomyces ziwulingensis</name>
    <dbReference type="NCBI Taxonomy" id="1045501"/>
    <lineage>
        <taxon>Bacteria</taxon>
        <taxon>Bacillati</taxon>
        <taxon>Actinomycetota</taxon>
        <taxon>Actinomycetes</taxon>
        <taxon>Kitasatosporales</taxon>
        <taxon>Streptomycetaceae</taxon>
        <taxon>Streptomyces</taxon>
    </lineage>
</organism>
<reference evidence="2" key="1">
    <citation type="journal article" date="2019" name="Int. J. Syst. Evol. Microbiol.">
        <title>The Global Catalogue of Microorganisms (GCM) 10K type strain sequencing project: providing services to taxonomists for standard genome sequencing and annotation.</title>
        <authorList>
            <consortium name="The Broad Institute Genomics Platform"/>
            <consortium name="The Broad Institute Genome Sequencing Center for Infectious Disease"/>
            <person name="Wu L."/>
            <person name="Ma J."/>
        </authorList>
    </citation>
    <scope>NUCLEOTIDE SEQUENCE [LARGE SCALE GENOMIC DNA]</scope>
    <source>
        <strain evidence="2">JCM 18081</strain>
    </source>
</reference>
<dbReference type="EMBL" id="BAABIG010000089">
    <property type="protein sequence ID" value="GAA4824302.1"/>
    <property type="molecule type" value="Genomic_DNA"/>
</dbReference>
<dbReference type="RefSeq" id="WP_345624510.1">
    <property type="nucleotide sequence ID" value="NZ_BAABIG010000089.1"/>
</dbReference>
<sequence>MRQIRFAWCFDHGTMHHFPVGPNGDEPWCTAAWVAFTATTADEAADAKHAAYGDARFLDDLPTDKLLEVIEIGEARR</sequence>
<name>A0ABP9D4N5_9ACTN</name>
<comment type="caution">
    <text evidence="1">The sequence shown here is derived from an EMBL/GenBank/DDBJ whole genome shotgun (WGS) entry which is preliminary data.</text>
</comment>
<proteinExistence type="predicted"/>
<accession>A0ABP9D4N5</accession>
<dbReference type="Proteomes" id="UP001501265">
    <property type="component" value="Unassembled WGS sequence"/>
</dbReference>
<protein>
    <submittedName>
        <fullName evidence="1">Uncharacterized protein</fullName>
    </submittedName>
</protein>